<dbReference type="Proteomes" id="UP000678499">
    <property type="component" value="Unassembled WGS sequence"/>
</dbReference>
<comment type="subcellular location">
    <subcellularLocation>
        <location evidence="2">Cytoplasm</location>
    </subcellularLocation>
    <subcellularLocation>
        <location evidence="1">Nucleus</location>
    </subcellularLocation>
</comment>
<dbReference type="GO" id="GO:0031267">
    <property type="term" value="F:small GTPase binding"/>
    <property type="evidence" value="ECO:0007669"/>
    <property type="project" value="InterPro"/>
</dbReference>
<evidence type="ECO:0000256" key="5">
    <source>
        <dbReference type="ARBA" id="ARBA00022448"/>
    </source>
</evidence>
<reference evidence="11" key="1">
    <citation type="submission" date="2020-11" db="EMBL/GenBank/DDBJ databases">
        <authorList>
            <person name="Tran Van P."/>
        </authorList>
    </citation>
    <scope>NUCLEOTIDE SEQUENCE</scope>
</reference>
<sequence length="975" mass="109054">MEVTDANIQVLCGYLQGTLNPDVKARKEAENFLVSVERNQNFPVLLLKLLTLQSVDAVIRQVAAVTFKNYVKRNWEVDAEDHIHPSDRARVKELVVELMLQSPEGVRKQLRAAIQIIGAHDFPEKWPDLIKILVSKLASGDFGVINGALQTANSLFKRYRHEMRSDTLFLEMKFVITEMGPSLTALFLSTLALIREQEQNAAAVKILGHSLYIIAKVFNSLNSQDLPEYFEDNMVSWIPNFCELLSYSNPSLVSDSDTDPGHLEKLKAEICDIASLYAQKYGEEFEQYLGPFVTSTWNLLTTTSNALKYDSLVGSAIGFLSSVAYRVSNKNLFDDDATLASICEKVIIPNMEFRPGDQELFEDSPEEYIRRDVEGSDMETRRRAACELVRALSMYFETKITVIFTEYVNSMLSRYASNPENHWREKDAALYLVTSLVAKGKTEKSGVTKANALVDIKSFFSQHILPELADAQVDSRPVVKADCLRYVLVFRSLLDAELVRSAIPPMVQHLSAKSIVSHSYAASAIEKILAMPEKIVSAADLVSVMEPLLKNLFAILEVEGSKENEYAMLAIMRVLACLGDEVVPILAPLLPILLAKLAAAAQNPKNPRYNHYLMEALCCSIQAACKANPGAACDTFEASLFPVFQEILQKDVAEFVPYVFQILALLLEMRKKYKLALPDPYMALLGMLLLPDVWETHGNIPPLSRLLRGFVNLGEDRVVSAEKVPEFLRIFQRLIASKKFDGEGFYLVSTILEMPQGQSILHQHFRQIFTLIFTRLTQGRTPKFSKHLIVFASHFVTCLSPEALIEVIDGLQAGMFGMFLERVLFQESQKITRNEEKEVVVTGLTKLLACEPMATGKYAEKWGLTFTCLVNLLQLPSETVNRSEVVALEHGEGSYEDPFETNVGYHGSYSRLLFAGSGENFPFKNKVPCVKSLLTLALRQVVSIGGHLDKLVMTVQDESARMNAVDFIKGLGVAI</sequence>
<protein>
    <recommendedName>
        <fullName evidence="4">Exportin-2</fullName>
    </recommendedName>
    <alternativeName>
        <fullName evidence="9">Importin-alpha re-exporter</fullName>
    </alternativeName>
</protein>
<dbReference type="InterPro" id="IPR013713">
    <property type="entry name" value="XPO2_central"/>
</dbReference>
<evidence type="ECO:0000256" key="7">
    <source>
        <dbReference type="ARBA" id="ARBA00022927"/>
    </source>
</evidence>
<dbReference type="PANTHER" id="PTHR10997:SF8">
    <property type="entry name" value="EXPORTIN-2"/>
    <property type="match status" value="1"/>
</dbReference>
<dbReference type="GO" id="GO:0005049">
    <property type="term" value="F:nuclear export signal receptor activity"/>
    <property type="evidence" value="ECO:0007669"/>
    <property type="project" value="TreeGrafter"/>
</dbReference>
<keyword evidence="12" id="KW-1185">Reference proteome</keyword>
<dbReference type="AlphaFoldDB" id="A0A7R9BKE5"/>
<keyword evidence="6" id="KW-0963">Cytoplasm</keyword>
<dbReference type="InterPro" id="IPR005043">
    <property type="entry name" value="XPO2_C"/>
</dbReference>
<dbReference type="GO" id="GO:0005829">
    <property type="term" value="C:cytosol"/>
    <property type="evidence" value="ECO:0007669"/>
    <property type="project" value="TreeGrafter"/>
</dbReference>
<dbReference type="GO" id="GO:0005635">
    <property type="term" value="C:nuclear envelope"/>
    <property type="evidence" value="ECO:0007669"/>
    <property type="project" value="TreeGrafter"/>
</dbReference>
<dbReference type="EMBL" id="OA882794">
    <property type="protein sequence ID" value="CAD7276958.1"/>
    <property type="molecule type" value="Genomic_DNA"/>
</dbReference>
<evidence type="ECO:0000256" key="4">
    <source>
        <dbReference type="ARBA" id="ARBA00018945"/>
    </source>
</evidence>
<evidence type="ECO:0000259" key="10">
    <source>
        <dbReference type="PROSITE" id="PS50166"/>
    </source>
</evidence>
<gene>
    <name evidence="11" type="ORF">NMOB1V02_LOCUS4701</name>
</gene>
<evidence type="ECO:0000256" key="1">
    <source>
        <dbReference type="ARBA" id="ARBA00004123"/>
    </source>
</evidence>
<dbReference type="PANTHER" id="PTHR10997">
    <property type="entry name" value="IMPORTIN-7, 8, 11"/>
    <property type="match status" value="1"/>
</dbReference>
<evidence type="ECO:0000256" key="2">
    <source>
        <dbReference type="ARBA" id="ARBA00004496"/>
    </source>
</evidence>
<evidence type="ECO:0000313" key="12">
    <source>
        <dbReference type="Proteomes" id="UP000678499"/>
    </source>
</evidence>
<name>A0A7R9BKE5_9CRUS</name>
<organism evidence="11">
    <name type="scientific">Notodromas monacha</name>
    <dbReference type="NCBI Taxonomy" id="399045"/>
    <lineage>
        <taxon>Eukaryota</taxon>
        <taxon>Metazoa</taxon>
        <taxon>Ecdysozoa</taxon>
        <taxon>Arthropoda</taxon>
        <taxon>Crustacea</taxon>
        <taxon>Oligostraca</taxon>
        <taxon>Ostracoda</taxon>
        <taxon>Podocopa</taxon>
        <taxon>Podocopida</taxon>
        <taxon>Cypridocopina</taxon>
        <taxon>Cypridoidea</taxon>
        <taxon>Cyprididae</taxon>
        <taxon>Notodromas</taxon>
    </lineage>
</organism>
<dbReference type="Pfam" id="PF08506">
    <property type="entry name" value="Cse1"/>
    <property type="match status" value="1"/>
</dbReference>
<keyword evidence="7" id="KW-0653">Protein transport</keyword>
<accession>A0A7R9BKE5</accession>
<comment type="similarity">
    <text evidence="3">Belongs to the XPO2/CSE1 family.</text>
</comment>
<dbReference type="SUPFAM" id="SSF48371">
    <property type="entry name" value="ARM repeat"/>
    <property type="match status" value="1"/>
</dbReference>
<proteinExistence type="inferred from homology"/>
<evidence type="ECO:0000256" key="9">
    <source>
        <dbReference type="ARBA" id="ARBA00030693"/>
    </source>
</evidence>
<evidence type="ECO:0000256" key="6">
    <source>
        <dbReference type="ARBA" id="ARBA00022490"/>
    </source>
</evidence>
<evidence type="ECO:0000256" key="8">
    <source>
        <dbReference type="ARBA" id="ARBA00023242"/>
    </source>
</evidence>
<dbReference type="GO" id="GO:0006611">
    <property type="term" value="P:protein export from nucleus"/>
    <property type="evidence" value="ECO:0007669"/>
    <property type="project" value="TreeGrafter"/>
</dbReference>
<dbReference type="PROSITE" id="PS50166">
    <property type="entry name" value="IMPORTIN_B_NT"/>
    <property type="match status" value="1"/>
</dbReference>
<dbReference type="InterPro" id="IPR011989">
    <property type="entry name" value="ARM-like"/>
</dbReference>
<dbReference type="Pfam" id="PF03810">
    <property type="entry name" value="IBN_N"/>
    <property type="match status" value="1"/>
</dbReference>
<evidence type="ECO:0000313" key="11">
    <source>
        <dbReference type="EMBL" id="CAD7276958.1"/>
    </source>
</evidence>
<keyword evidence="8" id="KW-0539">Nucleus</keyword>
<dbReference type="Pfam" id="PF03378">
    <property type="entry name" value="CAS_CSE1"/>
    <property type="match status" value="1"/>
</dbReference>
<dbReference type="OrthoDB" id="3268246at2759"/>
<dbReference type="EMBL" id="CAJPEX010000757">
    <property type="protein sequence ID" value="CAG0917110.1"/>
    <property type="molecule type" value="Genomic_DNA"/>
</dbReference>
<keyword evidence="5" id="KW-0813">Transport</keyword>
<dbReference type="InterPro" id="IPR001494">
    <property type="entry name" value="Importin-beta_N"/>
</dbReference>
<dbReference type="Gene3D" id="1.25.10.10">
    <property type="entry name" value="Leucine-rich Repeat Variant"/>
    <property type="match status" value="1"/>
</dbReference>
<dbReference type="GO" id="GO:0006606">
    <property type="term" value="P:protein import into nucleus"/>
    <property type="evidence" value="ECO:0007669"/>
    <property type="project" value="TreeGrafter"/>
</dbReference>
<feature type="domain" description="Importin N-terminal" evidence="10">
    <location>
        <begin position="29"/>
        <end position="101"/>
    </location>
</feature>
<dbReference type="InterPro" id="IPR016024">
    <property type="entry name" value="ARM-type_fold"/>
</dbReference>
<evidence type="ECO:0000256" key="3">
    <source>
        <dbReference type="ARBA" id="ARBA00008669"/>
    </source>
</evidence>
<dbReference type="SMART" id="SM00913">
    <property type="entry name" value="IBN_N"/>
    <property type="match status" value="1"/>
</dbReference>